<dbReference type="OrthoDB" id="4010961at2759"/>
<accession>A0A9P0QSM9</accession>
<dbReference type="EMBL" id="CAKXYY010000019">
    <property type="protein sequence ID" value="CAH2354802.1"/>
    <property type="molecule type" value="Genomic_DNA"/>
</dbReference>
<organism evidence="2 3">
    <name type="scientific">[Candida] railenensis</name>
    <dbReference type="NCBI Taxonomy" id="45579"/>
    <lineage>
        <taxon>Eukaryota</taxon>
        <taxon>Fungi</taxon>
        <taxon>Dikarya</taxon>
        <taxon>Ascomycota</taxon>
        <taxon>Saccharomycotina</taxon>
        <taxon>Pichiomycetes</taxon>
        <taxon>Debaryomycetaceae</taxon>
        <taxon>Kurtzmaniella</taxon>
    </lineage>
</organism>
<gene>
    <name evidence="2" type="ORF">CLIB1423_19S00628</name>
</gene>
<comment type="caution">
    <text evidence="2">The sequence shown here is derived from an EMBL/GenBank/DDBJ whole genome shotgun (WGS) entry which is preliminary data.</text>
</comment>
<evidence type="ECO:0000256" key="1">
    <source>
        <dbReference type="SAM" id="Phobius"/>
    </source>
</evidence>
<dbReference type="AlphaFoldDB" id="A0A9P0QSM9"/>
<keyword evidence="1" id="KW-0812">Transmembrane</keyword>
<reference evidence="2" key="1">
    <citation type="submission" date="2022-03" db="EMBL/GenBank/DDBJ databases">
        <authorList>
            <person name="Legras J.-L."/>
            <person name="Devillers H."/>
            <person name="Grondin C."/>
        </authorList>
    </citation>
    <scope>NUCLEOTIDE SEQUENCE</scope>
    <source>
        <strain evidence="2">CLIB 1423</strain>
    </source>
</reference>
<proteinExistence type="predicted"/>
<dbReference type="Proteomes" id="UP000837801">
    <property type="component" value="Unassembled WGS sequence"/>
</dbReference>
<name>A0A9P0QSM9_9ASCO</name>
<keyword evidence="1" id="KW-0472">Membrane</keyword>
<feature type="transmembrane region" description="Helical" evidence="1">
    <location>
        <begin position="42"/>
        <end position="65"/>
    </location>
</feature>
<sequence length="457" mass="52131">MFRLLRSGANARSLSLHRRQSVRSFINLTPSQRSNLGGFSKVFNMLAGAYLGGLVICGGSLYWIYSDANERENIPFDISYPNQIEAVKAINKDDVLQSPQYAAKHYRKILQSISEEEPQDNLELDSYDANDKFDFPMIKSKVLLDEKSNKFANFYINIIIRYAKSLLSRNKPESATKILKKIIDNDEIFFNLGNAEQISSAAQLLGKISQSTEVQVAYLMRTIEMLTRAHPSLKIDNQFLIQENCKVTNEFLHTLNSMAFLYAKESTRSGISKSDKNEVLSNSLNIYLSNLKVLTDIQERVSAEKNGSLKKYYPLFDISPLNLMVQIAEIKAHISEVIWAKGFKENAISWGEEVVDLLFNSYNETSRAAPILISTLNNLSTMYAKMNDKVNSERCLRMTQGIEVYELDRRNWHDETLARFSRIIYNRGPLGIIEKALTERYGSAKPIANLEEYDELD</sequence>
<evidence type="ECO:0000313" key="3">
    <source>
        <dbReference type="Proteomes" id="UP000837801"/>
    </source>
</evidence>
<keyword evidence="3" id="KW-1185">Reference proteome</keyword>
<keyword evidence="1" id="KW-1133">Transmembrane helix</keyword>
<protein>
    <submittedName>
        <fullName evidence="2">Uncharacterized protein</fullName>
    </submittedName>
</protein>
<evidence type="ECO:0000313" key="2">
    <source>
        <dbReference type="EMBL" id="CAH2354802.1"/>
    </source>
</evidence>